<reference evidence="2" key="1">
    <citation type="submission" date="2023-06" db="EMBL/GenBank/DDBJ databases">
        <title>Cytophagales bacterium Strain LB-30, isolated from soil.</title>
        <authorList>
            <person name="Liu B."/>
        </authorList>
    </citation>
    <scope>NUCLEOTIDE SEQUENCE</scope>
    <source>
        <strain evidence="2">LB-30</strain>
    </source>
</reference>
<name>A0ABT8F7L0_9BACT</name>
<feature type="transmembrane region" description="Helical" evidence="1">
    <location>
        <begin position="37"/>
        <end position="60"/>
    </location>
</feature>
<sequence>MKNKTTLILALLLVTSIGTYSRIISDGNIKAIEFVSIFIIGAVSGTLITPLLVHAFRVFLLGAF</sequence>
<keyword evidence="1" id="KW-0472">Membrane</keyword>
<organism evidence="2 3">
    <name type="scientific">Shiella aurantiaca</name>
    <dbReference type="NCBI Taxonomy" id="3058365"/>
    <lineage>
        <taxon>Bacteria</taxon>
        <taxon>Pseudomonadati</taxon>
        <taxon>Bacteroidota</taxon>
        <taxon>Cytophagia</taxon>
        <taxon>Cytophagales</taxon>
        <taxon>Shiellaceae</taxon>
        <taxon>Shiella</taxon>
    </lineage>
</organism>
<proteinExistence type="predicted"/>
<evidence type="ECO:0000256" key="1">
    <source>
        <dbReference type="SAM" id="Phobius"/>
    </source>
</evidence>
<keyword evidence="1" id="KW-1133">Transmembrane helix</keyword>
<gene>
    <name evidence="2" type="ORF">QWY31_10430</name>
</gene>
<protein>
    <submittedName>
        <fullName evidence="2">Uncharacterized protein</fullName>
    </submittedName>
</protein>
<evidence type="ECO:0000313" key="3">
    <source>
        <dbReference type="Proteomes" id="UP001168552"/>
    </source>
</evidence>
<comment type="caution">
    <text evidence="2">The sequence shown here is derived from an EMBL/GenBank/DDBJ whole genome shotgun (WGS) entry which is preliminary data.</text>
</comment>
<keyword evidence="3" id="KW-1185">Reference proteome</keyword>
<accession>A0ABT8F7L0</accession>
<keyword evidence="1" id="KW-0812">Transmembrane</keyword>
<dbReference type="Proteomes" id="UP001168552">
    <property type="component" value="Unassembled WGS sequence"/>
</dbReference>
<evidence type="ECO:0000313" key="2">
    <source>
        <dbReference type="EMBL" id="MDN4165921.1"/>
    </source>
</evidence>
<dbReference type="EMBL" id="JAUHJS010000004">
    <property type="protein sequence ID" value="MDN4165921.1"/>
    <property type="molecule type" value="Genomic_DNA"/>
</dbReference>
<dbReference type="RefSeq" id="WP_320004453.1">
    <property type="nucleotide sequence ID" value="NZ_JAUHJS010000004.1"/>
</dbReference>